<feature type="domain" description="Thiamine pyrophosphate enzyme TPP-binding" evidence="26">
    <location>
        <begin position="458"/>
        <end position="613"/>
    </location>
</feature>
<dbReference type="Pfam" id="PF02776">
    <property type="entry name" value="TPP_enzyme_N"/>
    <property type="match status" value="1"/>
</dbReference>
<dbReference type="GO" id="GO:0030976">
    <property type="term" value="F:thiamine pyrophosphate binding"/>
    <property type="evidence" value="ECO:0007669"/>
    <property type="project" value="InterPro"/>
</dbReference>
<reference evidence="29" key="1">
    <citation type="submission" date="2018-10" db="EMBL/GenBank/DDBJ databases">
        <title>De novo assembly of a Great Dane genome.</title>
        <authorList>
            <person name="Kidd J.M."/>
            <person name="Pendleton A.L."/>
            <person name="Shen F."/>
            <person name="Emery S."/>
        </authorList>
    </citation>
    <scope>NUCLEOTIDE SEQUENCE [LARGE SCALE GENOMIC DNA]</scope>
    <source>
        <strain evidence="29">Great Dane</strain>
    </source>
</reference>
<dbReference type="Ensembl" id="ENSCAFT00040033186.1">
    <property type="protein sequence ID" value="ENSCAFP00040028881.1"/>
    <property type="gene ID" value="ENSCAFG00040016988.1"/>
</dbReference>
<dbReference type="SUPFAM" id="SSF52518">
    <property type="entry name" value="Thiamin diphosphate-binding fold (THDP-binding)"/>
    <property type="match status" value="2"/>
</dbReference>
<evidence type="ECO:0000256" key="11">
    <source>
        <dbReference type="ARBA" id="ARBA00023052"/>
    </source>
</evidence>
<feature type="compositionally biased region" description="Pro residues" evidence="24">
    <location>
        <begin position="738"/>
        <end position="749"/>
    </location>
</feature>
<dbReference type="FunFam" id="3.40.50.970:FF:000027">
    <property type="entry name" value="2-hydroxyacyl-CoA lyase 1"/>
    <property type="match status" value="1"/>
</dbReference>
<keyword evidence="9" id="KW-0276">Fatty acid metabolism</keyword>
<evidence type="ECO:0000256" key="24">
    <source>
        <dbReference type="SAM" id="MobiDB-lite"/>
    </source>
</evidence>
<feature type="compositionally biased region" description="Basic residues" evidence="24">
    <location>
        <begin position="861"/>
        <end position="873"/>
    </location>
</feature>
<dbReference type="Gene3D" id="3.40.50.1220">
    <property type="entry name" value="TPP-binding domain"/>
    <property type="match status" value="1"/>
</dbReference>
<dbReference type="Pfam" id="PF01391">
    <property type="entry name" value="Collagen"/>
    <property type="match status" value="1"/>
</dbReference>
<feature type="domain" description="Thiamine pyrophosphate enzyme central" evidence="25">
    <location>
        <begin position="262"/>
        <end position="388"/>
    </location>
</feature>
<reference evidence="28" key="2">
    <citation type="submission" date="2019-03" db="EMBL/GenBank/DDBJ databases">
        <authorList>
            <person name="Warren W.C."/>
            <person name="Johnson G.S."/>
        </authorList>
    </citation>
    <scope>NUCLEOTIDE SEQUENCE [LARGE SCALE GENOMIC DNA]</scope>
    <source>
        <strain evidence="28">Basenji</strain>
    </source>
</reference>
<evidence type="ECO:0000256" key="2">
    <source>
        <dbReference type="ARBA" id="ARBA00001964"/>
    </source>
</evidence>
<comment type="cofactor">
    <cofactor evidence="2">
        <name>thiamine diphosphate</name>
        <dbReference type="ChEBI" id="CHEBI:58937"/>
    </cofactor>
</comment>
<dbReference type="InterPro" id="IPR029061">
    <property type="entry name" value="THDP-binding"/>
</dbReference>
<comment type="catalytic activity">
    <reaction evidence="16">
        <text>an (R)-2-hydroxy-long-chain-fatty acyl-CoA = a long-chain fatty aldehyde + formyl-CoA</text>
        <dbReference type="Rhea" id="RHEA:67444"/>
        <dbReference type="ChEBI" id="CHEBI:17176"/>
        <dbReference type="ChEBI" id="CHEBI:57376"/>
        <dbReference type="ChEBI" id="CHEBI:170012"/>
        <dbReference type="EC" id="4.1.2.63"/>
    </reaction>
    <physiologicalReaction direction="left-to-right" evidence="16">
        <dbReference type="Rhea" id="RHEA:67445"/>
    </physiologicalReaction>
</comment>
<dbReference type="FunFam" id="3.40.50.970:FF:000038">
    <property type="entry name" value="2-hydroxyacyl-CoA lyase 1 isoform X1"/>
    <property type="match status" value="1"/>
</dbReference>
<evidence type="ECO:0000256" key="21">
    <source>
        <dbReference type="ARBA" id="ARBA00069582"/>
    </source>
</evidence>
<evidence type="ECO:0000256" key="14">
    <source>
        <dbReference type="ARBA" id="ARBA00023239"/>
    </source>
</evidence>
<dbReference type="CDD" id="cd02004">
    <property type="entry name" value="TPP_BZL_OCoD_HPCL"/>
    <property type="match status" value="1"/>
</dbReference>
<accession>A0A8C0PET2</accession>
<evidence type="ECO:0000256" key="4">
    <source>
        <dbReference type="ARBA" id="ARBA00004872"/>
    </source>
</evidence>
<evidence type="ECO:0000256" key="5">
    <source>
        <dbReference type="ARBA" id="ARBA00007812"/>
    </source>
</evidence>
<dbReference type="PANTHER" id="PTHR43710:SF2">
    <property type="entry name" value="2-HYDROXYACYL-COA LYASE 1"/>
    <property type="match status" value="1"/>
</dbReference>
<comment type="catalytic activity">
    <reaction evidence="18">
        <text>2-hydroxyoctadecanoyl-CoA = heptadecanal + formyl-CoA</text>
        <dbReference type="Rhea" id="RHEA:55196"/>
        <dbReference type="ChEBI" id="CHEBI:57376"/>
        <dbReference type="ChEBI" id="CHEBI:74116"/>
        <dbReference type="ChEBI" id="CHEBI:138631"/>
    </reaction>
    <physiologicalReaction direction="left-to-right" evidence="18">
        <dbReference type="Rhea" id="RHEA:55197"/>
    </physiologicalReaction>
</comment>
<dbReference type="Pfam" id="PF00205">
    <property type="entry name" value="TPP_enzyme_M"/>
    <property type="match status" value="1"/>
</dbReference>
<comment type="cofactor">
    <cofactor evidence="1">
        <name>Mg(2+)</name>
        <dbReference type="ChEBI" id="CHEBI:18420"/>
    </cofactor>
</comment>
<evidence type="ECO:0000259" key="27">
    <source>
        <dbReference type="Pfam" id="PF02776"/>
    </source>
</evidence>
<comment type="pathway">
    <text evidence="4">Lipid metabolism; fatty acid metabolism.</text>
</comment>
<dbReference type="InterPro" id="IPR011766">
    <property type="entry name" value="TPP_enzyme_TPP-bd"/>
</dbReference>
<proteinExistence type="inferred from homology"/>
<dbReference type="SUPFAM" id="SSF52467">
    <property type="entry name" value="DHS-like NAD/FAD-binding domain"/>
    <property type="match status" value="1"/>
</dbReference>
<dbReference type="GO" id="GO:0000287">
    <property type="term" value="F:magnesium ion binding"/>
    <property type="evidence" value="ECO:0007669"/>
    <property type="project" value="InterPro"/>
</dbReference>
<dbReference type="Proteomes" id="UP000694542">
    <property type="component" value="Chromosome 23"/>
</dbReference>
<evidence type="ECO:0000256" key="18">
    <source>
        <dbReference type="ARBA" id="ARBA00048738"/>
    </source>
</evidence>
<dbReference type="GO" id="GO:0005777">
    <property type="term" value="C:peroxisome"/>
    <property type="evidence" value="ECO:0007669"/>
    <property type="project" value="UniProtKB-SubCell"/>
</dbReference>
<dbReference type="Gene3D" id="3.40.50.970">
    <property type="match status" value="2"/>
</dbReference>
<feature type="domain" description="Thiamine pyrophosphate enzyme N-terminal TPP-binding" evidence="27">
    <location>
        <begin position="71"/>
        <end position="184"/>
    </location>
</feature>
<keyword evidence="13" id="KW-0576">Peroxisome</keyword>
<keyword evidence="14" id="KW-0456">Lyase</keyword>
<keyword evidence="12" id="KW-0443">Lipid metabolism</keyword>
<dbReference type="Proteomes" id="UP000694429">
    <property type="component" value="Chromosome 23"/>
</dbReference>
<evidence type="ECO:0000256" key="7">
    <source>
        <dbReference type="ARBA" id="ARBA00022553"/>
    </source>
</evidence>
<evidence type="ECO:0000256" key="12">
    <source>
        <dbReference type="ARBA" id="ARBA00023098"/>
    </source>
</evidence>
<evidence type="ECO:0000256" key="10">
    <source>
        <dbReference type="ARBA" id="ARBA00022842"/>
    </source>
</evidence>
<evidence type="ECO:0000259" key="25">
    <source>
        <dbReference type="Pfam" id="PF00205"/>
    </source>
</evidence>
<dbReference type="PANTHER" id="PTHR43710">
    <property type="entry name" value="2-HYDROXYACYL-COA LYASE"/>
    <property type="match status" value="1"/>
</dbReference>
<dbReference type="GO" id="GO:0001561">
    <property type="term" value="P:fatty acid alpha-oxidation"/>
    <property type="evidence" value="ECO:0007669"/>
    <property type="project" value="UniProtKB-ARBA"/>
</dbReference>
<comment type="catalytic activity">
    <reaction evidence="20">
        <text>2-hydroxyphytanoyl-CoA = 2,6,10,14-tetramethylpentadecanal + formyl-CoA</text>
        <dbReference type="Rhea" id="RHEA:25355"/>
        <dbReference type="ChEBI" id="CHEBI:49189"/>
        <dbReference type="ChEBI" id="CHEBI:57334"/>
        <dbReference type="ChEBI" id="CHEBI:57376"/>
    </reaction>
    <physiologicalReaction direction="left-to-right" evidence="20">
        <dbReference type="Rhea" id="RHEA:25356"/>
    </physiologicalReaction>
</comment>
<comment type="similarity">
    <text evidence="5">Belongs to the TPP enzyme family.</text>
</comment>
<evidence type="ECO:0000256" key="17">
    <source>
        <dbReference type="ARBA" id="ARBA00044518"/>
    </source>
</evidence>
<dbReference type="EC" id="4.1.2.63" evidence="17"/>
<evidence type="ECO:0000256" key="20">
    <source>
        <dbReference type="ARBA" id="ARBA00051426"/>
    </source>
</evidence>
<evidence type="ECO:0000256" key="8">
    <source>
        <dbReference type="ARBA" id="ARBA00022723"/>
    </source>
</evidence>
<evidence type="ECO:0000256" key="23">
    <source>
        <dbReference type="ARBA" id="ARBA00081652"/>
    </source>
</evidence>
<feature type="compositionally biased region" description="Pro residues" evidence="24">
    <location>
        <begin position="771"/>
        <end position="785"/>
    </location>
</feature>
<dbReference type="Ensembl" id="ENSCAFT00030046725.1">
    <property type="protein sequence ID" value="ENSCAFP00030040845.1"/>
    <property type="gene ID" value="ENSCAFG00030025055.1"/>
</dbReference>
<feature type="compositionally biased region" description="Pro residues" evidence="24">
    <location>
        <begin position="896"/>
        <end position="906"/>
    </location>
</feature>
<sequence length="1092" mass="117360">MRMRPSPPRAPKAPEVTGPGPTIGAWLPPQFGWVAPRLLPVASASTSNFLRWKMAESAFAERSDGGEEKVSGAEVIAQALKTQDVEYVFGIVGIPVTEIAVAAQKLGIRYVGMRNEQAACYAASAVGYLTGRPGVCLVVSGPGLIHALGGMANANVNCWPLIVIGGSSERRQETMGAFQEFPQVEACRLYCKFSARPSSIETIPSIIEKAVRSSIYGRPGPCYVDIPADFVNFQVNVNSIKYVECCLPPPVSMAETSAVYMAASVLRNAKRPLLIIGKGAAYSRAEEAIRKLVGQCKLPFLPTPMGKGVVPDNHPNCVSAARSRALQFADVIVLFGARLNWILHFGLPPRYQPDVKFIQIDICAEELGNNVKPAVSLLGDINAVTKQLLEQFDKTPWQYPPESSWWQTLREKMESNEAASKELASQKSLPMNYYTVFYQVQEQLPRDCFVVSEGANTMDIGRTVIQNYLPRHRLDAGTFGTMGVGLGFAIAAAIVARDRNPGKRVICVEGDSAFGFSGMEVETICRYNLPIVLLVVNNNGIYQGFDADSWKEMLKFGDATEVAPPVCLLPNSHYEQVMTAFGGKGYFVQTPEELQKSLRESLADTTKPSLINIMIEPQATRKAQEEQKMTKSPYKEFLSLQGLNVFPEGCNVREESLAFLSWPLCLWTPAIKALPGLDQKKRGSHRACCLLTPPPPPLFPPPFFRGGRSLLLSPDMKNLILELETTQSSCAQGSLGSPGPPGPQGPPGLPGKIGPKGEKGELGLPGRKGRPGPPGVPGMPGPVGPEGPRGEKGDLGVMGLPGSRGPMGFKGYPGSRGEKGSRGERGDLGPKGEKGFPGFPGMLGQKGEMGPKGEPGITGHRGPRGRPGKRGKPGQKGDSGVMGPPGKPGPSGQPGRPGPPGPPGPPSAGQLVMGPKGDRGFPGPPGSCLCGTPTNVNNPSYRESMFGASSPHVPVIFVVNNQEELERLNTQNAIAFRKDQRSLYFKDSLGWLPIQVTPFYPVDYTADHRGSCGDGVLQPGEECDDGNNNVDDDCISCHRAYCGDGHQHKGVEDCDGSDFGYLTCETYLPGSYGDLQCTPYCYIDSTSCRYFT</sequence>
<dbReference type="CDD" id="cd07035">
    <property type="entry name" value="TPP_PYR_POX_like"/>
    <property type="match status" value="1"/>
</dbReference>
<comment type="subcellular location">
    <subcellularLocation>
        <location evidence="3">Peroxisome</location>
    </subcellularLocation>
</comment>
<comment type="subunit">
    <text evidence="6">Homotetramer.</text>
</comment>
<dbReference type="InterPro" id="IPR012001">
    <property type="entry name" value="Thiamin_PyroP_enz_TPP-bd_dom"/>
</dbReference>
<comment type="catalytic activity">
    <reaction evidence="15">
        <text>a 2-hydroxy-3-methyl fatty acyl-CoA = a 2-methyl-branched fatty aldehyde + formyl-CoA</text>
        <dbReference type="Rhea" id="RHEA:25375"/>
        <dbReference type="ChEBI" id="CHEBI:49188"/>
        <dbReference type="ChEBI" id="CHEBI:57376"/>
        <dbReference type="ChEBI" id="CHEBI:58783"/>
        <dbReference type="EC" id="4.1.2.63"/>
    </reaction>
    <physiologicalReaction direction="left-to-right" evidence="15">
        <dbReference type="Rhea" id="RHEA:25376"/>
    </physiologicalReaction>
</comment>
<dbReference type="GO" id="GO:0106359">
    <property type="term" value="F:2-hydroxyacyl-CoA lyase activity"/>
    <property type="evidence" value="ECO:0007669"/>
    <property type="project" value="UniProtKB-EC"/>
</dbReference>
<comment type="catalytic activity">
    <reaction evidence="19">
        <text>2-hydroxy-3-methylhexadecanoyl-CoA = 2-methylpentadecanal + formyl-CoA</text>
        <dbReference type="Rhea" id="RHEA:25379"/>
        <dbReference type="ChEBI" id="CHEBI:49190"/>
        <dbReference type="ChEBI" id="CHEBI:57376"/>
        <dbReference type="ChEBI" id="CHEBI:58784"/>
    </reaction>
    <physiologicalReaction direction="left-to-right" evidence="19">
        <dbReference type="Rhea" id="RHEA:25380"/>
    </physiologicalReaction>
</comment>
<evidence type="ECO:0000256" key="15">
    <source>
        <dbReference type="ARBA" id="ARBA00044451"/>
    </source>
</evidence>
<evidence type="ECO:0000256" key="3">
    <source>
        <dbReference type="ARBA" id="ARBA00004275"/>
    </source>
</evidence>
<name>A0A8C0PET2_CANLF</name>
<evidence type="ECO:0000256" key="9">
    <source>
        <dbReference type="ARBA" id="ARBA00022832"/>
    </source>
</evidence>
<dbReference type="InterPro" id="IPR012000">
    <property type="entry name" value="Thiamin_PyroP_enz_cen_dom"/>
</dbReference>
<dbReference type="InterPro" id="IPR029035">
    <property type="entry name" value="DHS-like_NAD/FAD-binding_dom"/>
</dbReference>
<dbReference type="Pfam" id="PF02775">
    <property type="entry name" value="TPP_enzyme_C"/>
    <property type="match status" value="1"/>
</dbReference>
<dbReference type="AlphaFoldDB" id="A0A8C0PET2"/>
<evidence type="ECO:0000313" key="29">
    <source>
        <dbReference type="Ensembl" id="ENSCAFP00040028881.1"/>
    </source>
</evidence>
<organism evidence="28 30">
    <name type="scientific">Canis lupus familiaris</name>
    <name type="common">Dog</name>
    <name type="synonym">Canis familiaris</name>
    <dbReference type="NCBI Taxonomy" id="9615"/>
    <lineage>
        <taxon>Eukaryota</taxon>
        <taxon>Metazoa</taxon>
        <taxon>Chordata</taxon>
        <taxon>Craniata</taxon>
        <taxon>Vertebrata</taxon>
        <taxon>Euteleostomi</taxon>
        <taxon>Mammalia</taxon>
        <taxon>Eutheria</taxon>
        <taxon>Laurasiatheria</taxon>
        <taxon>Carnivora</taxon>
        <taxon>Caniformia</taxon>
        <taxon>Canidae</taxon>
        <taxon>Canis</taxon>
    </lineage>
</organism>
<dbReference type="NCBIfam" id="NF006721">
    <property type="entry name" value="PRK09259.1"/>
    <property type="match status" value="1"/>
</dbReference>
<protein>
    <recommendedName>
        <fullName evidence="21">2-hydroxyacyl-CoA lyase 1</fullName>
        <ecNumber evidence="17">4.1.2.63</ecNumber>
    </recommendedName>
    <alternativeName>
        <fullName evidence="22">2-hydroxyphytanoyl-CoA lyase</fullName>
    </alternativeName>
    <alternativeName>
        <fullName evidence="23">Phytanoyl-CoA 2-hydroxylase 2</fullName>
    </alternativeName>
</protein>
<evidence type="ECO:0000256" key="6">
    <source>
        <dbReference type="ARBA" id="ARBA00011881"/>
    </source>
</evidence>
<evidence type="ECO:0000256" key="16">
    <source>
        <dbReference type="ARBA" id="ARBA00044454"/>
    </source>
</evidence>
<dbReference type="InterPro" id="IPR045025">
    <property type="entry name" value="HACL1-like"/>
</dbReference>
<keyword evidence="11" id="KW-0786">Thiamine pyrophosphate</keyword>
<evidence type="ECO:0000256" key="1">
    <source>
        <dbReference type="ARBA" id="ARBA00001946"/>
    </source>
</evidence>
<evidence type="ECO:0000256" key="22">
    <source>
        <dbReference type="ARBA" id="ARBA00075677"/>
    </source>
</evidence>
<dbReference type="FunFam" id="3.40.50.1220:FF:000006">
    <property type="entry name" value="2-hydroxyacyl-CoA lyase 1"/>
    <property type="match status" value="1"/>
</dbReference>
<evidence type="ECO:0000313" key="28">
    <source>
        <dbReference type="Ensembl" id="ENSCAFP00030040845.1"/>
    </source>
</evidence>
<evidence type="ECO:0000256" key="19">
    <source>
        <dbReference type="ARBA" id="ARBA00050321"/>
    </source>
</evidence>
<gene>
    <name evidence="28" type="primary">LOC608697</name>
</gene>
<dbReference type="InterPro" id="IPR008160">
    <property type="entry name" value="Collagen"/>
</dbReference>
<keyword evidence="10" id="KW-0460">Magnesium</keyword>
<feature type="compositionally biased region" description="Basic and acidic residues" evidence="24">
    <location>
        <begin position="816"/>
        <end position="834"/>
    </location>
</feature>
<feature type="region of interest" description="Disordered" evidence="24">
    <location>
        <begin position="729"/>
        <end position="927"/>
    </location>
</feature>
<evidence type="ECO:0000313" key="30">
    <source>
        <dbReference type="Proteomes" id="UP000694429"/>
    </source>
</evidence>
<reference evidence="28" key="3">
    <citation type="submission" date="2025-05" db="UniProtKB">
        <authorList>
            <consortium name="Ensembl"/>
        </authorList>
    </citation>
    <scope>IDENTIFICATION</scope>
</reference>
<keyword evidence="7" id="KW-0597">Phosphoprotein</keyword>
<evidence type="ECO:0000259" key="26">
    <source>
        <dbReference type="Pfam" id="PF02775"/>
    </source>
</evidence>
<evidence type="ECO:0000256" key="13">
    <source>
        <dbReference type="ARBA" id="ARBA00023140"/>
    </source>
</evidence>
<keyword evidence="8" id="KW-0479">Metal-binding</keyword>